<keyword evidence="2" id="KW-0732">Signal</keyword>
<gene>
    <name evidence="3" type="primary">NDC1</name>
</gene>
<proteinExistence type="predicted"/>
<dbReference type="EMBL" id="AF331706">
    <property type="protein sequence ID" value="AAK06842.1"/>
    <property type="molecule type" value="Genomic_DNA"/>
</dbReference>
<evidence type="ECO:0000256" key="1">
    <source>
        <dbReference type="SAM" id="Coils"/>
    </source>
</evidence>
<feature type="coiled-coil region" evidence="1">
    <location>
        <begin position="208"/>
        <end position="235"/>
    </location>
</feature>
<name>Q9BME9_TETTH</name>
<organism evidence="3">
    <name type="scientific">Tetrahymena thermophila</name>
    <dbReference type="NCBI Taxonomy" id="5911"/>
    <lineage>
        <taxon>Eukaryota</taxon>
        <taxon>Sar</taxon>
        <taxon>Alveolata</taxon>
        <taxon>Ciliophora</taxon>
        <taxon>Intramacronucleata</taxon>
        <taxon>Oligohymenophorea</taxon>
        <taxon>Hymenostomatida</taxon>
        <taxon>Tetrahymenina</taxon>
        <taxon>Tetrahymenidae</taxon>
        <taxon>Tetrahymena</taxon>
    </lineage>
</organism>
<keyword evidence="1" id="KW-0175">Coiled coil</keyword>
<accession>Q9BME9</accession>
<protein>
    <submittedName>
        <fullName evidence="3">Ndc1 protein</fullName>
    </submittedName>
</protein>
<feature type="chain" id="PRO_5004325220" evidence="2">
    <location>
        <begin position="25"/>
        <end position="399"/>
    </location>
</feature>
<evidence type="ECO:0000256" key="2">
    <source>
        <dbReference type="SAM" id="SignalP"/>
    </source>
</evidence>
<feature type="coiled-coil region" evidence="1">
    <location>
        <begin position="32"/>
        <end position="59"/>
    </location>
</feature>
<reference evidence="3" key="1">
    <citation type="journal article" date="2001" name="Proc. Natl. Acad. Sci. U.S.A.">
        <title>An antisense approach to phenotype-based gene cloning in Tetrahymena.</title>
        <authorList>
            <person name="Chilcoat N.D."/>
            <person name="Elde N.C."/>
            <person name="Turkewitz A.P."/>
        </authorList>
    </citation>
    <scope>NUCLEOTIDE SEQUENCE</scope>
</reference>
<evidence type="ECO:0000313" key="3">
    <source>
        <dbReference type="EMBL" id="AAK06842.1"/>
    </source>
</evidence>
<feature type="signal peptide" evidence="2">
    <location>
        <begin position="1"/>
        <end position="24"/>
    </location>
</feature>
<dbReference type="AlphaFoldDB" id="Q9BME9"/>
<sequence>MNKALVFLAIIALGFAASTQQVSALDPSENAADALIDQLNQMEGAIRKEQQAHDELAQEQDAECAQEFQFRQNEINDAQNAFDAANAAAGRCLNALTASQADLEKANNYVSSIQQILAGLASQRLAEHNAYEDLVNNQLQPAIDAVQGAYPILSDFASQTVSFVQFSNHINKMFLQMVKANKVNSFTAILTVLLSQPDFQHGVGRDAIDQLQALFEQLEQDLQAALDHATEVENNAVQVYNDTVNEYNAVLATLDATISSLNDYISSLENCVQNENSIASQANAKKVRNSDALAYAVDMCQAFDTEYQNATAARNDELALLQKLENFVHEQADIFGDYGTDNVDAFDDFKQSYDAQRDTQRGNFMQMKIKQFKMNSNFKKVAKCESCSRKSFVQKKLGF</sequence>